<sequence length="67" mass="7925">MPSPTTLSSFVSYCEAHPEQRFWQALRNWANEHYPKKKRSHILRANLTEGEGFKVGYFPMDDTFEMD</sequence>
<dbReference type="EMBL" id="MT145115">
    <property type="protein sequence ID" value="QJI03746.1"/>
    <property type="molecule type" value="Genomic_DNA"/>
</dbReference>
<gene>
    <name evidence="1" type="ORF">TM448B04953_0008</name>
</gene>
<accession>A0A6M3Y5M8</accession>
<organism evidence="1">
    <name type="scientific">viral metagenome</name>
    <dbReference type="NCBI Taxonomy" id="1070528"/>
    <lineage>
        <taxon>unclassified sequences</taxon>
        <taxon>metagenomes</taxon>
        <taxon>organismal metagenomes</taxon>
    </lineage>
</organism>
<proteinExistence type="predicted"/>
<dbReference type="AlphaFoldDB" id="A0A6M3Y5M8"/>
<evidence type="ECO:0000313" key="1">
    <source>
        <dbReference type="EMBL" id="QJI03746.1"/>
    </source>
</evidence>
<protein>
    <submittedName>
        <fullName evidence="1">Uncharacterized protein</fullName>
    </submittedName>
</protein>
<name>A0A6M3Y5M8_9ZZZZ</name>
<reference evidence="1" key="1">
    <citation type="submission" date="2020-03" db="EMBL/GenBank/DDBJ databases">
        <title>The deep terrestrial virosphere.</title>
        <authorList>
            <person name="Holmfeldt K."/>
            <person name="Nilsson E."/>
            <person name="Simone D."/>
            <person name="Lopez-Fernandez M."/>
            <person name="Wu X."/>
            <person name="de Brujin I."/>
            <person name="Lundin D."/>
            <person name="Andersson A."/>
            <person name="Bertilsson S."/>
            <person name="Dopson M."/>
        </authorList>
    </citation>
    <scope>NUCLEOTIDE SEQUENCE</scope>
    <source>
        <strain evidence="1">TM448B04953</strain>
    </source>
</reference>